<dbReference type="Pfam" id="PF16344">
    <property type="entry name" value="FecR_C"/>
    <property type="match status" value="1"/>
</dbReference>
<evidence type="ECO:0000313" key="7">
    <source>
        <dbReference type="Proteomes" id="UP000031980"/>
    </source>
</evidence>
<keyword evidence="1" id="KW-0812">Transmembrane</keyword>
<sequence length="383" mass="44307">MGDEFQRIVFLFRKAFSGKLTVKEREEFDKLMENPFLYRVFTDISDDVYVEEELAKYRLYSPEKAFRKFEQRQIKRLMLRKRLLRCSVAATVFILLGIGTGLWLNRQEEKQLRYAENTVIRPGIAKAYLKLGEKRANEIVLDKEGKIEERGGTKIQYEAGKLTYVSLDTITDAIEYDELIVPAGAECYVALEDGSCIWINAESKLKYPVRFGEGKREIYIEGEAYFDIKKDKRPFIVHSKLGDVRVLGTAFGITAYPEEKMMTTLVRGKVAYIGYGDSLAIEPGEQVMASPTGEVACRKVNVDEYVGWKDGLYVFKDQKLEDIMKTLQRWYDVTVFYQSHHLKEVRFTGNLKRYDTINSFLQLLEGTGELKYRISGNTVILYQ</sequence>
<dbReference type="PANTHER" id="PTHR30273:SF2">
    <property type="entry name" value="PROTEIN FECR"/>
    <property type="match status" value="1"/>
</dbReference>
<dbReference type="Pfam" id="PF04773">
    <property type="entry name" value="FecR"/>
    <property type="match status" value="1"/>
</dbReference>
<name>A0A0C3RG99_9PORP</name>
<keyword evidence="1" id="KW-0472">Membrane</keyword>
<evidence type="ECO:0000259" key="3">
    <source>
        <dbReference type="Pfam" id="PF16344"/>
    </source>
</evidence>
<evidence type="ECO:0000313" key="5">
    <source>
        <dbReference type="EMBL" id="KIO45956.1"/>
    </source>
</evidence>
<feature type="domain" description="Protein FecR C-terminal" evidence="3">
    <location>
        <begin position="313"/>
        <end position="381"/>
    </location>
</feature>
<evidence type="ECO:0000313" key="6">
    <source>
        <dbReference type="Proteomes" id="UP000031937"/>
    </source>
</evidence>
<reference evidence="5 7" key="1">
    <citation type="submission" date="2014-07" db="EMBL/GenBank/DDBJ databases">
        <title>Porphyromonadaceae bacterium OUH 308042 = ATCC BAA-2681 = DSM 28342 draft genome.</title>
        <authorList>
            <person name="Sydenham T.V."/>
            <person name="Hasman H."/>
            <person name="Justensen U.S."/>
        </authorList>
    </citation>
    <scope>NUCLEOTIDE SEQUENCE [LARGE SCALE GENOMIC DNA]</scope>
    <source>
        <strain evidence="5 7">OUH 308042</strain>
    </source>
</reference>
<dbReference type="EMBL" id="JPIU01000037">
    <property type="protein sequence ID" value="KIO45956.1"/>
    <property type="molecule type" value="Genomic_DNA"/>
</dbReference>
<keyword evidence="7" id="KW-1185">Reference proteome</keyword>
<proteinExistence type="predicted"/>
<evidence type="ECO:0000313" key="4">
    <source>
        <dbReference type="EMBL" id="KIO43792.1"/>
    </source>
</evidence>
<comment type="caution">
    <text evidence="5">The sequence shown here is derived from an EMBL/GenBank/DDBJ whole genome shotgun (WGS) entry which is preliminary data.</text>
</comment>
<organism evidence="5 7">
    <name type="scientific">Sanguibacteroides justesenii</name>
    <dbReference type="NCBI Taxonomy" id="1547597"/>
    <lineage>
        <taxon>Bacteria</taxon>
        <taxon>Pseudomonadati</taxon>
        <taxon>Bacteroidota</taxon>
        <taxon>Bacteroidia</taxon>
        <taxon>Bacteroidales</taxon>
        <taxon>Porphyromonadaceae</taxon>
        <taxon>Sanguibacteroides</taxon>
    </lineage>
</organism>
<dbReference type="GO" id="GO:0016989">
    <property type="term" value="F:sigma factor antagonist activity"/>
    <property type="evidence" value="ECO:0007669"/>
    <property type="project" value="TreeGrafter"/>
</dbReference>
<dbReference type="InterPro" id="IPR012373">
    <property type="entry name" value="Ferrdict_sens_TM"/>
</dbReference>
<dbReference type="InterPro" id="IPR032508">
    <property type="entry name" value="FecR_C"/>
</dbReference>
<feature type="domain" description="FecR protein" evidence="2">
    <location>
        <begin position="180"/>
        <end position="270"/>
    </location>
</feature>
<dbReference type="Gene3D" id="3.55.50.30">
    <property type="match status" value="1"/>
</dbReference>
<dbReference type="EMBL" id="JPIT01000031">
    <property type="protein sequence ID" value="KIO43792.1"/>
    <property type="molecule type" value="Genomic_DNA"/>
</dbReference>
<feature type="transmembrane region" description="Helical" evidence="1">
    <location>
        <begin position="83"/>
        <end position="104"/>
    </location>
</feature>
<dbReference type="AlphaFoldDB" id="A0A0C3RG99"/>
<dbReference type="InterPro" id="IPR006860">
    <property type="entry name" value="FecR"/>
</dbReference>
<dbReference type="OrthoDB" id="1098493at2"/>
<dbReference type="PANTHER" id="PTHR30273">
    <property type="entry name" value="PERIPLASMIC SIGNAL SENSOR AND SIGMA FACTOR ACTIVATOR FECR-RELATED"/>
    <property type="match status" value="1"/>
</dbReference>
<dbReference type="Proteomes" id="UP000031937">
    <property type="component" value="Unassembled WGS sequence"/>
</dbReference>
<accession>A0A0C3RG99</accession>
<dbReference type="Proteomes" id="UP000031980">
    <property type="component" value="Unassembled WGS sequence"/>
</dbReference>
<keyword evidence="1" id="KW-1133">Transmembrane helix</keyword>
<dbReference type="Gene3D" id="2.60.120.1440">
    <property type="match status" value="1"/>
</dbReference>
<reference evidence="4 6" key="2">
    <citation type="submission" date="2014-07" db="EMBL/GenBank/DDBJ databases">
        <title>Porphyromonadaceae bacterium OUH 334697 = ATCC BAA-2682 = DSM 28341 draft genome.</title>
        <authorList>
            <person name="Sydenham T.V."/>
            <person name="Hasman H."/>
            <person name="Justesen U.S."/>
        </authorList>
    </citation>
    <scope>NUCLEOTIDE SEQUENCE [LARGE SCALE GENOMIC DNA]</scope>
    <source>
        <strain evidence="4 6">OUH 334697</strain>
    </source>
</reference>
<evidence type="ECO:0000259" key="2">
    <source>
        <dbReference type="Pfam" id="PF04773"/>
    </source>
</evidence>
<protein>
    <submittedName>
        <fullName evidence="5">Uncharacterized protein</fullName>
    </submittedName>
</protein>
<evidence type="ECO:0000256" key="1">
    <source>
        <dbReference type="SAM" id="Phobius"/>
    </source>
</evidence>
<dbReference type="PIRSF" id="PIRSF018266">
    <property type="entry name" value="FecR"/>
    <property type="match status" value="1"/>
</dbReference>
<dbReference type="RefSeq" id="WP_041503972.1">
    <property type="nucleotide sequence ID" value="NZ_JPIT01000031.1"/>
</dbReference>
<gene>
    <name evidence="5" type="ORF">BA92_05800</name>
    <name evidence="4" type="ORF">IE90_11845</name>
</gene>